<dbReference type="Proteomes" id="UP000282876">
    <property type="component" value="Unassembled WGS sequence"/>
</dbReference>
<name>A0A437ANM8_9MICR</name>
<dbReference type="AlphaFoldDB" id="A0A437ANM8"/>
<gene>
    <name evidence="2" type="ORF">TUBRATIS_008550</name>
</gene>
<protein>
    <submittedName>
        <fullName evidence="2">Uncharacterized protein</fullName>
    </submittedName>
</protein>
<proteinExistence type="predicted"/>
<comment type="caution">
    <text evidence="2">The sequence shown here is derived from an EMBL/GenBank/DDBJ whole genome shotgun (WGS) entry which is preliminary data.</text>
</comment>
<keyword evidence="3" id="KW-1185">Reference proteome</keyword>
<reference evidence="2 3" key="1">
    <citation type="submission" date="2018-10" db="EMBL/GenBank/DDBJ databases">
        <title>Draft genome sequence of the microsporidian Tubulinosema ratisbonensis.</title>
        <authorList>
            <person name="Polonais V."/>
            <person name="Peyretaillade E."/>
            <person name="Niehus S."/>
            <person name="Wawrzyniak I."/>
            <person name="Franchet A."/>
            <person name="Gaspin C."/>
            <person name="Reichstadt M."/>
            <person name="Belser C."/>
            <person name="Labadie K."/>
            <person name="Delbac F."/>
            <person name="Ferrandon D."/>
        </authorList>
    </citation>
    <scope>NUCLEOTIDE SEQUENCE [LARGE SCALE GENOMIC DNA]</scope>
    <source>
        <strain evidence="2 3">Franzen</strain>
    </source>
</reference>
<evidence type="ECO:0000313" key="2">
    <source>
        <dbReference type="EMBL" id="RVD92627.1"/>
    </source>
</evidence>
<evidence type="ECO:0000256" key="1">
    <source>
        <dbReference type="SAM" id="MobiDB-lite"/>
    </source>
</evidence>
<accession>A0A437ANM8</accession>
<feature type="region of interest" description="Disordered" evidence="1">
    <location>
        <begin position="97"/>
        <end position="140"/>
    </location>
</feature>
<organism evidence="2 3">
    <name type="scientific">Tubulinosema ratisbonensis</name>
    <dbReference type="NCBI Taxonomy" id="291195"/>
    <lineage>
        <taxon>Eukaryota</taxon>
        <taxon>Fungi</taxon>
        <taxon>Fungi incertae sedis</taxon>
        <taxon>Microsporidia</taxon>
        <taxon>Tubulinosematoidea</taxon>
        <taxon>Tubulinosematidae</taxon>
        <taxon>Tubulinosema</taxon>
    </lineage>
</organism>
<sequence length="160" mass="17494">MFLHIIFAITYVSAISFSKFKVEDGKEMVGFKTKHHNKKFVLRKPGKKPIPCRTITEKKKLWVELPEGKNNSDDELGILNDKGEPTISYALKGLGIRGHKAQSNSDKAGSGKDGSKDKDGEGSNKSDSKSKDKKSSDSNSAMGLVALPAVAIMFTFLTVF</sequence>
<feature type="compositionally biased region" description="Basic and acidic residues" evidence="1">
    <location>
        <begin position="109"/>
        <end position="136"/>
    </location>
</feature>
<evidence type="ECO:0000313" key="3">
    <source>
        <dbReference type="Proteomes" id="UP000282876"/>
    </source>
</evidence>
<dbReference type="VEuPathDB" id="MicrosporidiaDB:TUBRATIS_008550"/>
<dbReference type="EMBL" id="RCSS01000172">
    <property type="protein sequence ID" value="RVD92627.1"/>
    <property type="molecule type" value="Genomic_DNA"/>
</dbReference>